<dbReference type="AlphaFoldDB" id="E0QT30"/>
<evidence type="ECO:0000256" key="1">
    <source>
        <dbReference type="ARBA" id="ARBA00004651"/>
    </source>
</evidence>
<evidence type="ECO:0000313" key="7">
    <source>
        <dbReference type="EMBL" id="EFM45273.1"/>
    </source>
</evidence>
<feature type="transmembrane region" description="Helical" evidence="6">
    <location>
        <begin position="24"/>
        <end position="45"/>
    </location>
</feature>
<dbReference type="STRING" id="871571.HMPREF0580_1962"/>
<evidence type="ECO:0000256" key="4">
    <source>
        <dbReference type="ARBA" id="ARBA00022989"/>
    </source>
</evidence>
<dbReference type="Pfam" id="PF03606">
    <property type="entry name" value="DcuC"/>
    <property type="match status" value="1"/>
</dbReference>
<evidence type="ECO:0008006" key="9">
    <source>
        <dbReference type="Google" id="ProtNLM"/>
    </source>
</evidence>
<keyword evidence="4 6" id="KW-1133">Transmembrane helix</keyword>
<keyword evidence="5 6" id="KW-0472">Membrane</keyword>
<dbReference type="EMBL" id="AEET01000044">
    <property type="protein sequence ID" value="EFM45273.1"/>
    <property type="molecule type" value="Genomic_DNA"/>
</dbReference>
<evidence type="ECO:0000256" key="2">
    <source>
        <dbReference type="ARBA" id="ARBA00022475"/>
    </source>
</evidence>
<name>E0QT30_9ACTO</name>
<dbReference type="InterPro" id="IPR018385">
    <property type="entry name" value="C4_dicarb_anaerob_car-like"/>
</dbReference>
<evidence type="ECO:0000256" key="5">
    <source>
        <dbReference type="ARBA" id="ARBA00023136"/>
    </source>
</evidence>
<keyword evidence="3 6" id="KW-0812">Transmembrane</keyword>
<comment type="subcellular location">
    <subcellularLocation>
        <location evidence="1">Cell membrane</location>
        <topology evidence="1">Multi-pass membrane protein</topology>
    </subcellularLocation>
</comment>
<organism evidence="7 8">
    <name type="scientific">Mobiluncus mulieris ATCC 35239</name>
    <dbReference type="NCBI Taxonomy" id="871571"/>
    <lineage>
        <taxon>Bacteria</taxon>
        <taxon>Bacillati</taxon>
        <taxon>Actinomycetota</taxon>
        <taxon>Actinomycetes</taxon>
        <taxon>Actinomycetales</taxon>
        <taxon>Actinomycetaceae</taxon>
        <taxon>Mobiluncus</taxon>
    </lineage>
</organism>
<keyword evidence="2" id="KW-1003">Cell membrane</keyword>
<dbReference type="GO" id="GO:0005886">
    <property type="term" value="C:plasma membrane"/>
    <property type="evidence" value="ECO:0007669"/>
    <property type="project" value="UniProtKB-SubCell"/>
</dbReference>
<protein>
    <recommendedName>
        <fullName evidence="9">C4-dicarboxylate anaerobic carrier</fullName>
    </recommendedName>
</protein>
<comment type="caution">
    <text evidence="7">The sequence shown here is derived from an EMBL/GenBank/DDBJ whole genome shotgun (WGS) entry which is preliminary data.</text>
</comment>
<evidence type="ECO:0000256" key="6">
    <source>
        <dbReference type="SAM" id="Phobius"/>
    </source>
</evidence>
<evidence type="ECO:0000256" key="3">
    <source>
        <dbReference type="ARBA" id="ARBA00022692"/>
    </source>
</evidence>
<gene>
    <name evidence="7" type="ORF">HMPREF0580_1962</name>
</gene>
<dbReference type="Proteomes" id="UP000003045">
    <property type="component" value="Unassembled WGS sequence"/>
</dbReference>
<evidence type="ECO:0000313" key="8">
    <source>
        <dbReference type="Proteomes" id="UP000003045"/>
    </source>
</evidence>
<dbReference type="HOGENOM" id="CLU_2219139_0_0_11"/>
<sequence>MSVDAKGTDTETTSKSKKRFRLQIPTAFTILFFLTIIAVIATWLVPAGQYSKLAYDQETNVFSITSPQGEVKEIPGSQEFLDKLDIKIKYEQFENGSTNKPISVPGTY</sequence>
<accession>E0QT30</accession>
<proteinExistence type="predicted"/>
<keyword evidence="8" id="KW-1185">Reference proteome</keyword>
<reference evidence="7" key="1">
    <citation type="submission" date="2010-08" db="EMBL/GenBank/DDBJ databases">
        <authorList>
            <person name="Muzny D."/>
            <person name="Qin X."/>
            <person name="Deng J."/>
            <person name="Jiang H."/>
            <person name="Liu Y."/>
            <person name="Qu J."/>
            <person name="Song X.-Z."/>
            <person name="Zhang L."/>
            <person name="Thornton R."/>
            <person name="Coyle M."/>
            <person name="Francisco L."/>
            <person name="Jackson L."/>
            <person name="Javaid M."/>
            <person name="Korchina V."/>
            <person name="Kovar C."/>
            <person name="Mata R."/>
            <person name="Mathew T."/>
            <person name="Ngo R."/>
            <person name="Nguyen L."/>
            <person name="Nguyen N."/>
            <person name="Okwuonu G."/>
            <person name="Ongeri F."/>
            <person name="Pham C."/>
            <person name="Simmons D."/>
            <person name="Wilczek-Boney K."/>
            <person name="Hale W."/>
            <person name="Jakkamsetti A."/>
            <person name="Pham P."/>
            <person name="Ruth R."/>
            <person name="San Lucas F."/>
            <person name="Warren J."/>
            <person name="Zhang J."/>
            <person name="Zhao Z."/>
            <person name="Zhou C."/>
            <person name="Zhu D."/>
            <person name="Lee S."/>
            <person name="Bess C."/>
            <person name="Blankenburg K."/>
            <person name="Forbes L."/>
            <person name="Fu Q."/>
            <person name="Gubbala S."/>
            <person name="Hirani K."/>
            <person name="Jayaseelan J.C."/>
            <person name="Lara F."/>
            <person name="Munidasa M."/>
            <person name="Palculict T."/>
            <person name="Patil S."/>
            <person name="Pu L.-L."/>
            <person name="Saada N."/>
            <person name="Tang L."/>
            <person name="Weissenberger G."/>
            <person name="Zhu Y."/>
            <person name="Hemphill L."/>
            <person name="Shang Y."/>
            <person name="Youmans B."/>
            <person name="Ayvaz T."/>
            <person name="Ross M."/>
            <person name="Santibanez J."/>
            <person name="Aqrawi P."/>
            <person name="Gross S."/>
            <person name="Joshi V."/>
            <person name="Fowler G."/>
            <person name="Nazareth L."/>
            <person name="Reid J."/>
            <person name="Worley K."/>
            <person name="Petrosino J."/>
            <person name="Highlander S."/>
            <person name="Gibbs R."/>
        </authorList>
    </citation>
    <scope>NUCLEOTIDE SEQUENCE [LARGE SCALE GENOMIC DNA]</scope>
    <source>
        <strain evidence="7">ATCC 35239</strain>
    </source>
</reference>
<dbReference type="RefSeq" id="WP_004012847.1">
    <property type="nucleotide sequence ID" value="NZ_GL405260.1"/>
</dbReference>